<gene>
    <name evidence="2" type="ORF">EFP84_18005</name>
</gene>
<evidence type="ECO:0000313" key="3">
    <source>
        <dbReference type="Proteomes" id="UP000276407"/>
    </source>
</evidence>
<dbReference type="RefSeq" id="WP_123180199.1">
    <property type="nucleotide sequence ID" value="NZ_CP033614.1"/>
</dbReference>
<protein>
    <submittedName>
        <fullName evidence="2">Uncharacterized protein</fullName>
    </submittedName>
</protein>
<keyword evidence="1" id="KW-0812">Transmembrane</keyword>
<evidence type="ECO:0000313" key="2">
    <source>
        <dbReference type="EMBL" id="AYV57217.1"/>
    </source>
</evidence>
<evidence type="ECO:0000256" key="1">
    <source>
        <dbReference type="SAM" id="Phobius"/>
    </source>
</evidence>
<dbReference type="EMBL" id="CP033614">
    <property type="protein sequence ID" value="AYV57217.1"/>
    <property type="molecule type" value="Genomic_DNA"/>
</dbReference>
<dbReference type="Proteomes" id="UP000276407">
    <property type="component" value="Chromosome 1"/>
</dbReference>
<reference evidence="2 3" key="1">
    <citation type="submission" date="2018-11" db="EMBL/GenBank/DDBJ databases">
        <title>Complete genome sequence of Leptospira kmetyi isolate LS 001/16 from soil sample associated with a leptospirosis patient in Kelantan.</title>
        <authorList>
            <person name="Muhammad Yusoff F."/>
            <person name="Muhammad Yusoff S."/>
            <person name="Ahmad M.N."/>
            <person name="Yusof N.Y."/>
            <person name="Aziah I."/>
        </authorList>
    </citation>
    <scope>NUCLEOTIDE SEQUENCE [LARGE SCALE GENOMIC DNA]</scope>
    <source>
        <strain evidence="2 3">LS 001/16</strain>
    </source>
</reference>
<organism evidence="2 3">
    <name type="scientific">Leptospira kmetyi</name>
    <dbReference type="NCBI Taxonomy" id="408139"/>
    <lineage>
        <taxon>Bacteria</taxon>
        <taxon>Pseudomonadati</taxon>
        <taxon>Spirochaetota</taxon>
        <taxon>Spirochaetia</taxon>
        <taxon>Leptospirales</taxon>
        <taxon>Leptospiraceae</taxon>
        <taxon>Leptospira</taxon>
    </lineage>
</organism>
<sequence>MSYNSNQCNIDFDREIDNFRNGLRSRIVKIGGLSDSILLDRLSQRVVEIGRYPYAYITSLKYNGKTNSSISDNLKLDFDKAWFELGSGKVSFNFVQYLRNQFDFLFHWLFCLVLIIQSIFDKKKSKSATLIFGVGEESLLLDNTDARFIEYCSLSPILPLRNGGRFLIQSIATKGIVSNDRFSYSKNPFITLFRESKFGFYGRLSLLTKHVILLLQYLYASLWFPELILIGKDLAYLPLVSALDTSNKIESLILTCSFFNVQSLWMRVLKNSKVHMIWYAQNWQPIVYSKDSLRSNISFLRWIRVDHHWVWTKSFGEYLKYLIDDTEVTDVGPIVWYLPSESPNVQTDKITISIFDVSPYSDSIALKACEFPNYNSPENLLNFVRTIVSLKDSLEKKFGIPVNFKLKTKRGFRATYDRAYFDYIEALDRDGILSLEYHQKNIYELIANSSMVVVYPFSSPAYVAEFLKIAAVYFDPTGSIVRWDFSDTTYVKFVNSAEGLFENISTELESAAAR</sequence>
<dbReference type="AlphaFoldDB" id="A0AAD0XRD2"/>
<keyword evidence="1" id="KW-0472">Membrane</keyword>
<name>A0AAD0XRD2_9LEPT</name>
<proteinExistence type="predicted"/>
<accession>A0AAD0XRD2</accession>
<dbReference type="KEGG" id="lkm:EFP84_18005"/>
<keyword evidence="1" id="KW-1133">Transmembrane helix</keyword>
<feature type="transmembrane region" description="Helical" evidence="1">
    <location>
        <begin position="104"/>
        <end position="120"/>
    </location>
</feature>